<organism evidence="2 3">
    <name type="scientific">Saitozyma podzolica</name>
    <dbReference type="NCBI Taxonomy" id="1890683"/>
    <lineage>
        <taxon>Eukaryota</taxon>
        <taxon>Fungi</taxon>
        <taxon>Dikarya</taxon>
        <taxon>Basidiomycota</taxon>
        <taxon>Agaricomycotina</taxon>
        <taxon>Tremellomycetes</taxon>
        <taxon>Tremellales</taxon>
        <taxon>Trimorphomycetaceae</taxon>
        <taxon>Saitozyma</taxon>
    </lineage>
</organism>
<accession>A0A427YS52</accession>
<evidence type="ECO:0000313" key="3">
    <source>
        <dbReference type="Proteomes" id="UP000279259"/>
    </source>
</evidence>
<protein>
    <submittedName>
        <fullName evidence="2">Uncharacterized protein</fullName>
    </submittedName>
</protein>
<name>A0A427YS52_9TREE</name>
<gene>
    <name evidence="2" type="ORF">EHS25_006607</name>
</gene>
<comment type="caution">
    <text evidence="2">The sequence shown here is derived from an EMBL/GenBank/DDBJ whole genome shotgun (WGS) entry which is preliminary data.</text>
</comment>
<evidence type="ECO:0000313" key="2">
    <source>
        <dbReference type="EMBL" id="RSH93954.1"/>
    </source>
</evidence>
<feature type="region of interest" description="Disordered" evidence="1">
    <location>
        <begin position="1"/>
        <end position="50"/>
    </location>
</feature>
<dbReference type="EMBL" id="RSCD01000003">
    <property type="protein sequence ID" value="RSH93954.1"/>
    <property type="molecule type" value="Genomic_DNA"/>
</dbReference>
<sequence>MSDPTLRRRTGAGADAPSPAAGAGAGSAPQTRSGPQSRPDHFSEHPGGELCPSPLALLFGGAVFVFL</sequence>
<evidence type="ECO:0000256" key="1">
    <source>
        <dbReference type="SAM" id="MobiDB-lite"/>
    </source>
</evidence>
<keyword evidence="3" id="KW-1185">Reference proteome</keyword>
<reference evidence="2 3" key="1">
    <citation type="submission" date="2018-11" db="EMBL/GenBank/DDBJ databases">
        <title>Genome sequence of Saitozyma podzolica DSM 27192.</title>
        <authorList>
            <person name="Aliyu H."/>
            <person name="Gorte O."/>
            <person name="Ochsenreither K."/>
        </authorList>
    </citation>
    <scope>NUCLEOTIDE SEQUENCE [LARGE SCALE GENOMIC DNA]</scope>
    <source>
        <strain evidence="2 3">DSM 27192</strain>
    </source>
</reference>
<proteinExistence type="predicted"/>
<feature type="compositionally biased region" description="Low complexity" evidence="1">
    <location>
        <begin position="11"/>
        <end position="29"/>
    </location>
</feature>
<feature type="compositionally biased region" description="Basic and acidic residues" evidence="1">
    <location>
        <begin position="38"/>
        <end position="47"/>
    </location>
</feature>
<dbReference type="AlphaFoldDB" id="A0A427YS52"/>
<dbReference type="Proteomes" id="UP000279259">
    <property type="component" value="Unassembled WGS sequence"/>
</dbReference>